<dbReference type="GO" id="GO:0016020">
    <property type="term" value="C:membrane"/>
    <property type="evidence" value="ECO:0007669"/>
    <property type="project" value="UniProtKB-SubCell"/>
</dbReference>
<evidence type="ECO:0000313" key="10">
    <source>
        <dbReference type="Proteomes" id="UP000053958"/>
    </source>
</evidence>
<evidence type="ECO:0000313" key="9">
    <source>
        <dbReference type="EMBL" id="KKA24692.1"/>
    </source>
</evidence>
<comment type="subcellular location">
    <subcellularLocation>
        <location evidence="1">Membrane</location>
        <topology evidence="1">Multi-pass membrane protein</topology>
    </subcellularLocation>
</comment>
<evidence type="ECO:0000259" key="8">
    <source>
        <dbReference type="Pfam" id="PF20684"/>
    </source>
</evidence>
<reference evidence="9 10" key="1">
    <citation type="submission" date="2015-04" db="EMBL/GenBank/DDBJ databases">
        <authorList>
            <person name="Heijne W.H."/>
            <person name="Fedorova N.D."/>
            <person name="Nierman W.C."/>
            <person name="Vollebregt A.W."/>
            <person name="Zhao Z."/>
            <person name="Wu L."/>
            <person name="Kumar M."/>
            <person name="Stam H."/>
            <person name="van den Berg M.A."/>
            <person name="Pel H.J."/>
        </authorList>
    </citation>
    <scope>NUCLEOTIDE SEQUENCE [LARGE SCALE GENOMIC DNA]</scope>
    <source>
        <strain evidence="9 10">CBS 393.64</strain>
    </source>
</reference>
<name>A0A0F4Z2H1_RASE3</name>
<dbReference type="GeneID" id="25313626"/>
<feature type="transmembrane region" description="Helical" evidence="7">
    <location>
        <begin position="20"/>
        <end position="41"/>
    </location>
</feature>
<evidence type="ECO:0000256" key="3">
    <source>
        <dbReference type="ARBA" id="ARBA00022989"/>
    </source>
</evidence>
<feature type="domain" description="Rhodopsin" evidence="8">
    <location>
        <begin position="37"/>
        <end position="258"/>
    </location>
</feature>
<dbReference type="AlphaFoldDB" id="A0A0F4Z2H1"/>
<evidence type="ECO:0000256" key="7">
    <source>
        <dbReference type="SAM" id="Phobius"/>
    </source>
</evidence>
<evidence type="ECO:0000256" key="2">
    <source>
        <dbReference type="ARBA" id="ARBA00022692"/>
    </source>
</evidence>
<feature type="region of interest" description="Disordered" evidence="6">
    <location>
        <begin position="268"/>
        <end position="378"/>
    </location>
</feature>
<feature type="compositionally biased region" description="Basic and acidic residues" evidence="6">
    <location>
        <begin position="338"/>
        <end position="355"/>
    </location>
</feature>
<dbReference type="STRING" id="1408163.A0A0F4Z2H1"/>
<feature type="compositionally biased region" description="Low complexity" evidence="6">
    <location>
        <begin position="296"/>
        <end position="308"/>
    </location>
</feature>
<evidence type="ECO:0000256" key="5">
    <source>
        <dbReference type="ARBA" id="ARBA00038359"/>
    </source>
</evidence>
<keyword evidence="2 7" id="KW-0812">Transmembrane</keyword>
<dbReference type="Pfam" id="PF20684">
    <property type="entry name" value="Fung_rhodopsin"/>
    <property type="match status" value="1"/>
</dbReference>
<feature type="transmembrane region" description="Helical" evidence="7">
    <location>
        <begin position="162"/>
        <end position="187"/>
    </location>
</feature>
<keyword evidence="4 7" id="KW-0472">Membrane</keyword>
<dbReference type="RefSeq" id="XP_013331304.1">
    <property type="nucleotide sequence ID" value="XM_013475850.1"/>
</dbReference>
<evidence type="ECO:0000256" key="1">
    <source>
        <dbReference type="ARBA" id="ARBA00004141"/>
    </source>
</evidence>
<comment type="similarity">
    <text evidence="5">Belongs to the SAT4 family.</text>
</comment>
<comment type="caution">
    <text evidence="9">The sequence shown here is derived from an EMBL/GenBank/DDBJ whole genome shotgun (WGS) entry which is preliminary data.</text>
</comment>
<evidence type="ECO:0000256" key="4">
    <source>
        <dbReference type="ARBA" id="ARBA00023136"/>
    </source>
</evidence>
<keyword evidence="3 7" id="KW-1133">Transmembrane helix</keyword>
<dbReference type="PANTHER" id="PTHR33048:SF157">
    <property type="entry name" value="INTEGRAL MEMBRANE PROTEIN"/>
    <property type="match status" value="1"/>
</dbReference>
<sequence>MATTFQYTHLPFAFASPGDVLAAGIVLPLMCMLSVVLRFYTRRVQKAAIGADDLLLVPGVILIIGMGVCLIVGSYTHRISLILLCMPINVLSGYAKRVMGYPTPLPVGSDPKEAYAEYLASYQTEAEIEFYYQLLMIVAYGCIKLSLLFFYRRLFLVVRWSVFDVVSIVYAALVAMWTLAFFFLFLFGCRTRIDMHWAPLQEVQNQCGNAMAPELGLVISDLATDLMILCLPLPIIWRLNLKWTRKVAISCVFLVGLINGHDDALVEHDRSQPRTDRRVSADPELPDSKDIHGESLQPPAQPQLQPQPRSGLPAFESAPQQRQYSARRDEADLPGCLERIREGDTIAMTDRDRGSSGDQLRSGVPAGERDNRGSGNEIPYSVECRCC</sequence>
<gene>
    <name evidence="9" type="ORF">T310_1275</name>
</gene>
<feature type="compositionally biased region" description="Basic and acidic residues" evidence="6">
    <location>
        <begin position="268"/>
        <end position="293"/>
    </location>
</feature>
<dbReference type="InterPro" id="IPR052337">
    <property type="entry name" value="SAT4-like"/>
</dbReference>
<proteinExistence type="inferred from homology"/>
<keyword evidence="10" id="KW-1185">Reference proteome</keyword>
<feature type="transmembrane region" description="Helical" evidence="7">
    <location>
        <begin position="130"/>
        <end position="150"/>
    </location>
</feature>
<accession>A0A0F4Z2H1</accession>
<dbReference type="PANTHER" id="PTHR33048">
    <property type="entry name" value="PTH11-LIKE INTEGRAL MEMBRANE PROTEIN (AFU_ORTHOLOGUE AFUA_5G11245)"/>
    <property type="match status" value="1"/>
</dbReference>
<dbReference type="InterPro" id="IPR049326">
    <property type="entry name" value="Rhodopsin_dom_fungi"/>
</dbReference>
<dbReference type="OrthoDB" id="4227399at2759"/>
<organism evidence="9 10">
    <name type="scientific">Rasamsonia emersonii (strain ATCC 16479 / CBS 393.64 / IMI 116815)</name>
    <dbReference type="NCBI Taxonomy" id="1408163"/>
    <lineage>
        <taxon>Eukaryota</taxon>
        <taxon>Fungi</taxon>
        <taxon>Dikarya</taxon>
        <taxon>Ascomycota</taxon>
        <taxon>Pezizomycotina</taxon>
        <taxon>Eurotiomycetes</taxon>
        <taxon>Eurotiomycetidae</taxon>
        <taxon>Eurotiales</taxon>
        <taxon>Trichocomaceae</taxon>
        <taxon>Rasamsonia</taxon>
    </lineage>
</organism>
<feature type="transmembrane region" description="Helical" evidence="7">
    <location>
        <begin position="53"/>
        <end position="76"/>
    </location>
</feature>
<evidence type="ECO:0000256" key="6">
    <source>
        <dbReference type="SAM" id="MobiDB-lite"/>
    </source>
</evidence>
<dbReference type="Proteomes" id="UP000053958">
    <property type="component" value="Unassembled WGS sequence"/>
</dbReference>
<dbReference type="EMBL" id="LASV01000051">
    <property type="protein sequence ID" value="KKA24692.1"/>
    <property type="molecule type" value="Genomic_DNA"/>
</dbReference>
<protein>
    <recommendedName>
        <fullName evidence="8">Rhodopsin domain-containing protein</fullName>
    </recommendedName>
</protein>